<dbReference type="AlphaFoldDB" id="A0A9P7E995"/>
<dbReference type="PANTHER" id="PTHR10887:SF341">
    <property type="entry name" value="NFX1-TYPE ZINC FINGER-CONTAINING PROTEIN 1"/>
    <property type="match status" value="1"/>
</dbReference>
<evidence type="ECO:0000313" key="1">
    <source>
        <dbReference type="EMBL" id="KAG1814632.1"/>
    </source>
</evidence>
<keyword evidence="2" id="KW-1185">Reference proteome</keyword>
<dbReference type="InterPro" id="IPR027417">
    <property type="entry name" value="P-loop_NTPase"/>
</dbReference>
<evidence type="ECO:0000313" key="2">
    <source>
        <dbReference type="Proteomes" id="UP000807769"/>
    </source>
</evidence>
<gene>
    <name evidence="1" type="ORF">BJ212DRAFT_1361013</name>
</gene>
<dbReference type="PANTHER" id="PTHR10887">
    <property type="entry name" value="DNA2/NAM7 HELICASE FAMILY"/>
    <property type="match status" value="1"/>
</dbReference>
<dbReference type="GeneID" id="64629916"/>
<dbReference type="RefSeq" id="XP_041191968.1">
    <property type="nucleotide sequence ID" value="XM_041335899.1"/>
</dbReference>
<evidence type="ECO:0008006" key="3">
    <source>
        <dbReference type="Google" id="ProtNLM"/>
    </source>
</evidence>
<proteinExistence type="predicted"/>
<name>A0A9P7E995_9AGAM</name>
<sequence length="100" mass="11581">MGHNTSQMILIGDHKQLRPKVNNYKLTVEKGDGFELNRSLFERLVLKGFPHETLTVQHYAPKTQGRDDIHSIQNNIIFIDHTHPEITLSLRLGQNRIPMK</sequence>
<dbReference type="GO" id="GO:0031048">
    <property type="term" value="P:regulatory ncRNA-mediated heterochromatin formation"/>
    <property type="evidence" value="ECO:0007669"/>
    <property type="project" value="TreeGrafter"/>
</dbReference>
<accession>A0A9P7E995</accession>
<dbReference type="Gene3D" id="3.40.50.300">
    <property type="entry name" value="P-loop containing nucleotide triphosphate hydrolases"/>
    <property type="match status" value="1"/>
</dbReference>
<dbReference type="OrthoDB" id="2423195at2759"/>
<reference evidence="1" key="1">
    <citation type="journal article" date="2020" name="New Phytol.">
        <title>Comparative genomics reveals dynamic genome evolution in host specialist ectomycorrhizal fungi.</title>
        <authorList>
            <person name="Lofgren L.A."/>
            <person name="Nguyen N.H."/>
            <person name="Vilgalys R."/>
            <person name="Ruytinx J."/>
            <person name="Liao H.L."/>
            <person name="Branco S."/>
            <person name="Kuo A."/>
            <person name="LaButti K."/>
            <person name="Lipzen A."/>
            <person name="Andreopoulos W."/>
            <person name="Pangilinan J."/>
            <person name="Riley R."/>
            <person name="Hundley H."/>
            <person name="Na H."/>
            <person name="Barry K."/>
            <person name="Grigoriev I.V."/>
            <person name="Stajich J.E."/>
            <person name="Kennedy P.G."/>
        </authorList>
    </citation>
    <scope>NUCLEOTIDE SEQUENCE</scope>
    <source>
        <strain evidence="1">MN1</strain>
    </source>
</reference>
<dbReference type="InterPro" id="IPR045055">
    <property type="entry name" value="DNA2/NAM7-like"/>
</dbReference>
<comment type="caution">
    <text evidence="1">The sequence shown here is derived from an EMBL/GenBank/DDBJ whole genome shotgun (WGS) entry which is preliminary data.</text>
</comment>
<protein>
    <recommendedName>
        <fullName evidence="3">DNA2/NAM7 helicase-like C-terminal domain-containing protein</fullName>
    </recommendedName>
</protein>
<dbReference type="EMBL" id="JABBWG010000020">
    <property type="protein sequence ID" value="KAG1814632.1"/>
    <property type="molecule type" value="Genomic_DNA"/>
</dbReference>
<dbReference type="Proteomes" id="UP000807769">
    <property type="component" value="Unassembled WGS sequence"/>
</dbReference>
<dbReference type="GO" id="GO:0031380">
    <property type="term" value="C:nuclear RNA-directed RNA polymerase complex"/>
    <property type="evidence" value="ECO:0007669"/>
    <property type="project" value="TreeGrafter"/>
</dbReference>
<organism evidence="1 2">
    <name type="scientific">Suillus subaureus</name>
    <dbReference type="NCBI Taxonomy" id="48587"/>
    <lineage>
        <taxon>Eukaryota</taxon>
        <taxon>Fungi</taxon>
        <taxon>Dikarya</taxon>
        <taxon>Basidiomycota</taxon>
        <taxon>Agaricomycotina</taxon>
        <taxon>Agaricomycetes</taxon>
        <taxon>Agaricomycetidae</taxon>
        <taxon>Boletales</taxon>
        <taxon>Suillineae</taxon>
        <taxon>Suillaceae</taxon>
        <taxon>Suillus</taxon>
    </lineage>
</organism>